<feature type="region of interest" description="Disordered" evidence="1">
    <location>
        <begin position="214"/>
        <end position="303"/>
    </location>
</feature>
<protein>
    <submittedName>
        <fullName evidence="2">Uncharacterized protein</fullName>
    </submittedName>
</protein>
<proteinExistence type="predicted"/>
<evidence type="ECO:0000313" key="3">
    <source>
        <dbReference type="Proteomes" id="UP000663828"/>
    </source>
</evidence>
<dbReference type="Proteomes" id="UP000663828">
    <property type="component" value="Unassembled WGS sequence"/>
</dbReference>
<gene>
    <name evidence="2" type="ORF">XAT740_LOCUS13588</name>
</gene>
<dbReference type="EMBL" id="CAJNOR010000792">
    <property type="protein sequence ID" value="CAF1008431.1"/>
    <property type="molecule type" value="Genomic_DNA"/>
</dbReference>
<evidence type="ECO:0000313" key="2">
    <source>
        <dbReference type="EMBL" id="CAF1008431.1"/>
    </source>
</evidence>
<feature type="compositionally biased region" description="Low complexity" evidence="1">
    <location>
        <begin position="1"/>
        <end position="16"/>
    </location>
</feature>
<comment type="caution">
    <text evidence="2">The sequence shown here is derived from an EMBL/GenBank/DDBJ whole genome shotgun (WGS) entry which is preliminary data.</text>
</comment>
<feature type="compositionally biased region" description="Basic and acidic residues" evidence="1">
    <location>
        <begin position="135"/>
        <end position="145"/>
    </location>
</feature>
<feature type="region of interest" description="Disordered" evidence="1">
    <location>
        <begin position="1"/>
        <end position="46"/>
    </location>
</feature>
<keyword evidence="3" id="KW-1185">Reference proteome</keyword>
<name>A0A814HFR4_ADIRI</name>
<reference evidence="2" key="1">
    <citation type="submission" date="2021-02" db="EMBL/GenBank/DDBJ databases">
        <authorList>
            <person name="Nowell W R."/>
        </authorList>
    </citation>
    <scope>NUCLEOTIDE SEQUENCE</scope>
</reference>
<feature type="compositionally biased region" description="Basic and acidic residues" evidence="1">
    <location>
        <begin position="119"/>
        <end position="128"/>
    </location>
</feature>
<evidence type="ECO:0000256" key="1">
    <source>
        <dbReference type="SAM" id="MobiDB-lite"/>
    </source>
</evidence>
<feature type="compositionally biased region" description="Polar residues" evidence="1">
    <location>
        <begin position="17"/>
        <end position="43"/>
    </location>
</feature>
<dbReference type="AlphaFoldDB" id="A0A814HFR4"/>
<feature type="compositionally biased region" description="Acidic residues" evidence="1">
    <location>
        <begin position="249"/>
        <end position="264"/>
    </location>
</feature>
<accession>A0A814HFR4</accession>
<organism evidence="2 3">
    <name type="scientific">Adineta ricciae</name>
    <name type="common">Rotifer</name>
    <dbReference type="NCBI Taxonomy" id="249248"/>
    <lineage>
        <taxon>Eukaryota</taxon>
        <taxon>Metazoa</taxon>
        <taxon>Spiralia</taxon>
        <taxon>Gnathifera</taxon>
        <taxon>Rotifera</taxon>
        <taxon>Eurotatoria</taxon>
        <taxon>Bdelloidea</taxon>
        <taxon>Adinetida</taxon>
        <taxon>Adinetidae</taxon>
        <taxon>Adineta</taxon>
    </lineage>
</organism>
<sequence length="303" mass="34195">MDPSKSSLLTSGSNSNVIHESSLNNQTMEYSSDSNANEHSGTSIHRRDGPLAQQLANQLSIVTNSTISSPGIHTLYKVSPNTNRNIEEQEQVSPLGAWGFLPSPSENDQSSDCQTSPLKSHDSSRVSEHSSPLKSSDETKTEKIPLHEFTSRTLLLMVNKSVKLDASRRSTTSTERDEGEEVYDHPRIILQKIQFDDPELFPPELTPDLVRRLSQENTQRSTRPRRSTHSSTTSLNQSPKKKRQRAESNDDYSCDNEKDEDYEDQPLRKRIRRSGEVKFNQNTANDAMSAFQKKTRDRLAHKA</sequence>
<feature type="compositionally biased region" description="Polar residues" evidence="1">
    <location>
        <begin position="104"/>
        <end position="118"/>
    </location>
</feature>
<feature type="non-terminal residue" evidence="2">
    <location>
        <position position="1"/>
    </location>
</feature>
<feature type="region of interest" description="Disordered" evidence="1">
    <location>
        <begin position="96"/>
        <end position="145"/>
    </location>
</feature>